<evidence type="ECO:0000256" key="1">
    <source>
        <dbReference type="SAM" id="Phobius"/>
    </source>
</evidence>
<dbReference type="EMBL" id="CP007139">
    <property type="protein sequence ID" value="AIE86727.1"/>
    <property type="molecule type" value="Genomic_DNA"/>
</dbReference>
<keyword evidence="3" id="KW-1185">Reference proteome</keyword>
<accession>A0A068NTP1</accession>
<evidence type="ECO:0000313" key="3">
    <source>
        <dbReference type="Proteomes" id="UP000027982"/>
    </source>
</evidence>
<evidence type="ECO:0000313" key="2">
    <source>
        <dbReference type="EMBL" id="AIE86727.1"/>
    </source>
</evidence>
<reference evidence="2 3" key="1">
    <citation type="journal article" date="2014" name="PLoS ONE">
        <title>The first complete genome sequence of the class fimbriimonadia in the phylum armatimonadetes.</title>
        <authorList>
            <person name="Hu Z.Y."/>
            <person name="Wang Y.Z."/>
            <person name="Im W.T."/>
            <person name="Wang S.Y."/>
            <person name="Zhao G.P."/>
            <person name="Zheng H.J."/>
            <person name="Quan Z.X."/>
        </authorList>
    </citation>
    <scope>NUCLEOTIDE SEQUENCE [LARGE SCALE GENOMIC DNA]</scope>
    <source>
        <strain evidence="2">Gsoil 348</strain>
    </source>
</reference>
<feature type="transmembrane region" description="Helical" evidence="1">
    <location>
        <begin position="14"/>
        <end position="32"/>
    </location>
</feature>
<gene>
    <name evidence="2" type="ORF">OP10G_3359</name>
</gene>
<proteinExistence type="predicted"/>
<keyword evidence="1" id="KW-1133">Transmembrane helix</keyword>
<dbReference type="AlphaFoldDB" id="A0A068NTP1"/>
<protein>
    <submittedName>
        <fullName evidence="2">Uncharacterized protein</fullName>
    </submittedName>
</protein>
<keyword evidence="1" id="KW-0472">Membrane</keyword>
<name>A0A068NTP1_FIMGI</name>
<dbReference type="Proteomes" id="UP000027982">
    <property type="component" value="Chromosome"/>
</dbReference>
<dbReference type="HOGENOM" id="CLU_2093206_0_0_0"/>
<dbReference type="KEGG" id="fgi:OP10G_3359"/>
<sequence>MKAWIKAATLAREALSGLAQIAFTWFGVMNFVRKFLRLEYGRHNVIHRPSRFITSTNTLPVAVEYCRTKQSAPGVTDGVPSTSLQTTAWVFISRGTIKVPDGAMLPVDRAHRLASE</sequence>
<organism evidence="2 3">
    <name type="scientific">Fimbriimonas ginsengisoli Gsoil 348</name>
    <dbReference type="NCBI Taxonomy" id="661478"/>
    <lineage>
        <taxon>Bacteria</taxon>
        <taxon>Bacillati</taxon>
        <taxon>Armatimonadota</taxon>
        <taxon>Fimbriimonadia</taxon>
        <taxon>Fimbriimonadales</taxon>
        <taxon>Fimbriimonadaceae</taxon>
        <taxon>Fimbriimonas</taxon>
    </lineage>
</organism>
<keyword evidence="1" id="KW-0812">Transmembrane</keyword>